<dbReference type="EMBL" id="JAGSOG010000068">
    <property type="protein sequence ID" value="MBR7834740.1"/>
    <property type="molecule type" value="Genomic_DNA"/>
</dbReference>
<keyword evidence="2" id="KW-0012">Acyltransferase</keyword>
<dbReference type="SUPFAM" id="SSF55729">
    <property type="entry name" value="Acyl-CoA N-acyltransferases (Nat)"/>
    <property type="match status" value="1"/>
</dbReference>
<dbReference type="InterPro" id="IPR000182">
    <property type="entry name" value="GNAT_dom"/>
</dbReference>
<organism evidence="2 3">
    <name type="scientific">Actinospica durhamensis</name>
    <dbReference type="NCBI Taxonomy" id="1508375"/>
    <lineage>
        <taxon>Bacteria</taxon>
        <taxon>Bacillati</taxon>
        <taxon>Actinomycetota</taxon>
        <taxon>Actinomycetes</taxon>
        <taxon>Catenulisporales</taxon>
        <taxon>Actinospicaceae</taxon>
        <taxon>Actinospica</taxon>
    </lineage>
</organism>
<dbReference type="InterPro" id="IPR027365">
    <property type="entry name" value="GNAT_acetyltra_YdfB-like"/>
</dbReference>
<reference evidence="2" key="1">
    <citation type="submission" date="2021-04" db="EMBL/GenBank/DDBJ databases">
        <title>Genome based classification of Actinospica acidithermotolerans sp. nov., an actinobacterium isolated from an Indonesian hot spring.</title>
        <authorList>
            <person name="Kusuma A.B."/>
            <person name="Putra K.E."/>
            <person name="Nafisah S."/>
            <person name="Loh J."/>
            <person name="Nouioui I."/>
            <person name="Goodfellow M."/>
        </authorList>
    </citation>
    <scope>NUCLEOTIDE SEQUENCE</scope>
    <source>
        <strain evidence="2">CSCA 57</strain>
    </source>
</reference>
<dbReference type="EC" id="2.3.1.-" evidence="2"/>
<dbReference type="GO" id="GO:0016747">
    <property type="term" value="F:acyltransferase activity, transferring groups other than amino-acyl groups"/>
    <property type="evidence" value="ECO:0007669"/>
    <property type="project" value="InterPro"/>
</dbReference>
<dbReference type="Gene3D" id="3.40.630.30">
    <property type="match status" value="1"/>
</dbReference>
<dbReference type="CDD" id="cd04301">
    <property type="entry name" value="NAT_SF"/>
    <property type="match status" value="1"/>
</dbReference>
<protein>
    <submittedName>
        <fullName evidence="2">GNAT family N-acetyltransferase</fullName>
        <ecNumber evidence="2">2.3.1.-</ecNumber>
    </submittedName>
</protein>
<dbReference type="Pfam" id="PF12746">
    <property type="entry name" value="GNAT_acetyltran"/>
    <property type="match status" value="1"/>
</dbReference>
<accession>A0A941ELR1</accession>
<feature type="domain" description="N-acetyltransferase" evidence="1">
    <location>
        <begin position="129"/>
        <end position="253"/>
    </location>
</feature>
<keyword evidence="2" id="KW-0808">Transferase</keyword>
<gene>
    <name evidence="2" type="ORF">KDL01_15805</name>
</gene>
<dbReference type="Proteomes" id="UP000675781">
    <property type="component" value="Unassembled WGS sequence"/>
</dbReference>
<keyword evidence="3" id="KW-1185">Reference proteome</keyword>
<dbReference type="InterPro" id="IPR016181">
    <property type="entry name" value="Acyl_CoA_acyltransferase"/>
</dbReference>
<evidence type="ECO:0000259" key="1">
    <source>
        <dbReference type="PROSITE" id="PS51186"/>
    </source>
</evidence>
<name>A0A941ELR1_9ACTN</name>
<proteinExistence type="predicted"/>
<comment type="caution">
    <text evidence="2">The sequence shown here is derived from an EMBL/GenBank/DDBJ whole genome shotgun (WGS) entry which is preliminary data.</text>
</comment>
<evidence type="ECO:0000313" key="3">
    <source>
        <dbReference type="Proteomes" id="UP000675781"/>
    </source>
</evidence>
<evidence type="ECO:0000313" key="2">
    <source>
        <dbReference type="EMBL" id="MBR7834740.1"/>
    </source>
</evidence>
<dbReference type="AlphaFoldDB" id="A0A941ELR1"/>
<sequence length="253" mass="26236">MSTDALVPRARELWEGLAAARVTFGPAGTVNVGVSPASSMCPPGWVGLVILGGSAIVTAPDDAAAARVRAAFAEVPADTLTDADVVRTLLPVVDILGPTALGYLSAADFRPVDALSAAPADADRPAAAIRIEQLPVGHPDLCALEEAAGEQDAAEASIDEITSPVFVVREGEVVMAACGYQAWPSRTAHVCVLTHPDWRGRGLARATASATVAHALAEGLLPQWRARVPPSRRVARTLGFREIGTQISIELGD</sequence>
<dbReference type="PROSITE" id="PS51186">
    <property type="entry name" value="GNAT"/>
    <property type="match status" value="1"/>
</dbReference>
<dbReference type="RefSeq" id="WP_212529258.1">
    <property type="nucleotide sequence ID" value="NZ_JAGSOG010000068.1"/>
</dbReference>